<evidence type="ECO:0000313" key="6">
    <source>
        <dbReference type="Proteomes" id="UP000220828"/>
    </source>
</evidence>
<dbReference type="PANTHER" id="PTHR10434:SF9">
    <property type="entry name" value="PHOSPHOLIPID_GLYCEROL ACYLTRANSFERASE DOMAIN-CONTAINING PROTEIN"/>
    <property type="match status" value="1"/>
</dbReference>
<dbReference type="SMART" id="SM00563">
    <property type="entry name" value="PlsC"/>
    <property type="match status" value="1"/>
</dbReference>
<evidence type="ECO:0000256" key="1">
    <source>
        <dbReference type="ARBA" id="ARBA00005189"/>
    </source>
</evidence>
<gene>
    <name evidence="5" type="ORF">B0A77_00910</name>
</gene>
<organism evidence="5 6">
    <name type="scientific">Flavobacterium branchiophilum</name>
    <dbReference type="NCBI Taxonomy" id="55197"/>
    <lineage>
        <taxon>Bacteria</taxon>
        <taxon>Pseudomonadati</taxon>
        <taxon>Bacteroidota</taxon>
        <taxon>Flavobacteriia</taxon>
        <taxon>Flavobacteriales</taxon>
        <taxon>Flavobacteriaceae</taxon>
        <taxon>Flavobacterium</taxon>
    </lineage>
</organism>
<reference evidence="5 6" key="1">
    <citation type="submission" date="2017-09" db="EMBL/GenBank/DDBJ databases">
        <title>Whole genomes of Flavobacteriaceae.</title>
        <authorList>
            <person name="Stine C."/>
            <person name="Li C."/>
            <person name="Tadesse D."/>
        </authorList>
    </citation>
    <scope>NUCLEOTIDE SEQUENCE [LARGE SCALE GENOMIC DNA]</scope>
    <source>
        <strain evidence="5 6">ATCC 35036</strain>
    </source>
</reference>
<evidence type="ECO:0000259" key="4">
    <source>
        <dbReference type="SMART" id="SM00563"/>
    </source>
</evidence>
<dbReference type="PANTHER" id="PTHR10434">
    <property type="entry name" value="1-ACYL-SN-GLYCEROL-3-PHOSPHATE ACYLTRANSFERASE"/>
    <property type="match status" value="1"/>
</dbReference>
<dbReference type="GO" id="GO:0003841">
    <property type="term" value="F:1-acylglycerol-3-phosphate O-acyltransferase activity"/>
    <property type="evidence" value="ECO:0007669"/>
    <property type="project" value="TreeGrafter"/>
</dbReference>
<dbReference type="InterPro" id="IPR002123">
    <property type="entry name" value="Plipid/glycerol_acylTrfase"/>
</dbReference>
<evidence type="ECO:0000256" key="2">
    <source>
        <dbReference type="ARBA" id="ARBA00022679"/>
    </source>
</evidence>
<protein>
    <submittedName>
        <fullName evidence="5">Acyltransferase</fullName>
    </submittedName>
</protein>
<dbReference type="GO" id="GO:0006654">
    <property type="term" value="P:phosphatidic acid biosynthetic process"/>
    <property type="evidence" value="ECO:0007669"/>
    <property type="project" value="TreeGrafter"/>
</dbReference>
<feature type="domain" description="Phospholipid/glycerol acyltransferase" evidence="4">
    <location>
        <begin position="30"/>
        <end position="142"/>
    </location>
</feature>
<dbReference type="EMBL" id="PCMW01000007">
    <property type="protein sequence ID" value="PDS26807.1"/>
    <property type="molecule type" value="Genomic_DNA"/>
</dbReference>
<accession>A0A2H3KUR1</accession>
<dbReference type="AlphaFoldDB" id="A0A2H3KUR1"/>
<dbReference type="Proteomes" id="UP000220828">
    <property type="component" value="Unassembled WGS sequence"/>
</dbReference>
<keyword evidence="2 5" id="KW-0808">Transferase</keyword>
<comment type="caution">
    <text evidence="5">The sequence shown here is derived from an EMBL/GenBank/DDBJ whole genome shotgun (WGS) entry which is preliminary data.</text>
</comment>
<proteinExistence type="predicted"/>
<keyword evidence="3 5" id="KW-0012">Acyltransferase</keyword>
<dbReference type="SUPFAM" id="SSF69593">
    <property type="entry name" value="Glycerol-3-phosphate (1)-acyltransferase"/>
    <property type="match status" value="1"/>
</dbReference>
<dbReference type="RefSeq" id="WP_097553224.1">
    <property type="nucleotide sequence ID" value="NZ_PCMW01000007.1"/>
</dbReference>
<comment type="pathway">
    <text evidence="1">Lipid metabolism.</text>
</comment>
<dbReference type="OrthoDB" id="9796839at2"/>
<name>A0A2H3KUR1_9FLAO</name>
<evidence type="ECO:0000313" key="5">
    <source>
        <dbReference type="EMBL" id="PDS26807.1"/>
    </source>
</evidence>
<evidence type="ECO:0000256" key="3">
    <source>
        <dbReference type="ARBA" id="ARBA00023315"/>
    </source>
</evidence>
<sequence length="185" mass="21206">MKKKLYEWIFFKLMGWKIEGSLNPNIKKCILMVVPHTSAHDFYLGIFTRGITELEMNWVGKRELFKFPLSYYFKYMGGAPLDRSGGLNKVDSIAALFESRETFRLAIAPEGTRKKVTELKSGFYYIALKANVPIIPVAFNFGQKKVSFGNPLQPSGNYENDLPILIQNFKNVKGKIPEYSFDVKD</sequence>
<dbReference type="Pfam" id="PF01553">
    <property type="entry name" value="Acyltransferase"/>
    <property type="match status" value="1"/>
</dbReference>